<reference evidence="4" key="1">
    <citation type="submission" date="2017-07" db="EMBL/GenBank/DDBJ databases">
        <authorList>
            <person name="Varghese N."/>
            <person name="Submissions S."/>
        </authorList>
    </citation>
    <scope>NUCLEOTIDE SEQUENCE [LARGE SCALE GENOMIC DNA]</scope>
    <source>
        <strain evidence="4">NLAE-zl-C134</strain>
    </source>
</reference>
<dbReference type="Gene3D" id="1.20.120.160">
    <property type="entry name" value="HPT domain"/>
    <property type="match status" value="1"/>
</dbReference>
<dbReference type="SUPFAM" id="SSF47226">
    <property type="entry name" value="Histidine-containing phosphotransfer domain, HPT domain"/>
    <property type="match status" value="1"/>
</dbReference>
<evidence type="ECO:0000313" key="4">
    <source>
        <dbReference type="Proteomes" id="UP000254051"/>
    </source>
</evidence>
<keyword evidence="4" id="KW-1185">Reference proteome</keyword>
<evidence type="ECO:0000259" key="2">
    <source>
        <dbReference type="PROSITE" id="PS50894"/>
    </source>
</evidence>
<keyword evidence="1" id="KW-0597">Phosphoprotein</keyword>
<proteinExistence type="predicted"/>
<sequence length="117" mass="13599">MNPHDFYEAIGASYSNALRRLSDDERISKYLHMFLKDTSFLQVKETIEKKDYTNAFRAIHTLKGLCLNLELTPLAEAASELTEFLRQTPLDTLDEKALNKKYSKVDAEYHKIRTLLE</sequence>
<dbReference type="AlphaFoldDB" id="A0A315ZXE2"/>
<dbReference type="InterPro" id="IPR008207">
    <property type="entry name" value="Sig_transdc_His_kin_Hpt_dom"/>
</dbReference>
<feature type="modified residue" description="Phosphohistidine" evidence="1">
    <location>
        <position position="60"/>
    </location>
</feature>
<dbReference type="PROSITE" id="PS50894">
    <property type="entry name" value="HPT"/>
    <property type="match status" value="1"/>
</dbReference>
<accession>A0A315ZXE2</accession>
<dbReference type="RefSeq" id="WP_109709901.1">
    <property type="nucleotide sequence ID" value="NZ_QGDS01000004.1"/>
</dbReference>
<feature type="domain" description="HPt" evidence="2">
    <location>
        <begin position="19"/>
        <end position="117"/>
    </location>
</feature>
<dbReference type="OrthoDB" id="1669200at2"/>
<organism evidence="3 4">
    <name type="scientific">Faecalicatena contorta</name>
    <dbReference type="NCBI Taxonomy" id="39482"/>
    <lineage>
        <taxon>Bacteria</taxon>
        <taxon>Bacillati</taxon>
        <taxon>Bacillota</taxon>
        <taxon>Clostridia</taxon>
        <taxon>Lachnospirales</taxon>
        <taxon>Lachnospiraceae</taxon>
        <taxon>Faecalicatena</taxon>
    </lineage>
</organism>
<dbReference type="Proteomes" id="UP000254051">
    <property type="component" value="Unassembled WGS sequence"/>
</dbReference>
<dbReference type="EMBL" id="UHJJ01000004">
    <property type="protein sequence ID" value="SUQ13734.1"/>
    <property type="molecule type" value="Genomic_DNA"/>
</dbReference>
<evidence type="ECO:0000256" key="1">
    <source>
        <dbReference type="PROSITE-ProRule" id="PRU00110"/>
    </source>
</evidence>
<dbReference type="GO" id="GO:0000160">
    <property type="term" value="P:phosphorelay signal transduction system"/>
    <property type="evidence" value="ECO:0007669"/>
    <property type="project" value="InterPro"/>
</dbReference>
<gene>
    <name evidence="3" type="ORF">SAMN05216529_10445</name>
</gene>
<dbReference type="InterPro" id="IPR036641">
    <property type="entry name" value="HPT_dom_sf"/>
</dbReference>
<evidence type="ECO:0000313" key="3">
    <source>
        <dbReference type="EMBL" id="SUQ13734.1"/>
    </source>
</evidence>
<name>A0A315ZXE2_9FIRM</name>
<dbReference type="Pfam" id="PF01627">
    <property type="entry name" value="Hpt"/>
    <property type="match status" value="1"/>
</dbReference>
<protein>
    <submittedName>
        <fullName evidence="3">Hpt domain-containing protein</fullName>
    </submittedName>
</protein>